<dbReference type="Proteomes" id="UP000008204">
    <property type="component" value="Chromosome"/>
</dbReference>
<dbReference type="HOGENOM" id="CLU_3232518_0_0_3"/>
<dbReference type="AlphaFoldDB" id="B7JUE0"/>
<reference evidence="2" key="1">
    <citation type="journal article" date="2011" name="MBio">
        <title>Novel metabolic attributes of the genus Cyanothece, comprising a group of unicellular nitrogen-fixing Cyanobacteria.</title>
        <authorList>
            <person name="Bandyopadhyay A."/>
            <person name="Elvitigala T."/>
            <person name="Welsh E."/>
            <person name="Stockel J."/>
            <person name="Liberton M."/>
            <person name="Min H."/>
            <person name="Sherman L.A."/>
            <person name="Pakrasi H.B."/>
        </authorList>
    </citation>
    <scope>NUCLEOTIDE SEQUENCE [LARGE SCALE GENOMIC DNA]</scope>
    <source>
        <strain evidence="2">PCC 8801</strain>
    </source>
</reference>
<evidence type="ECO:0000313" key="1">
    <source>
        <dbReference type="EMBL" id="ACK64520.1"/>
    </source>
</evidence>
<dbReference type="EMBL" id="CP001287">
    <property type="protein sequence ID" value="ACK64520.1"/>
    <property type="molecule type" value="Genomic_DNA"/>
</dbReference>
<proteinExistence type="predicted"/>
<accession>B7JUE0</accession>
<evidence type="ECO:0000313" key="2">
    <source>
        <dbReference type="Proteomes" id="UP000008204"/>
    </source>
</evidence>
<name>B7JUE0_RIPO1</name>
<protein>
    <submittedName>
        <fullName evidence="1">Uncharacterized protein</fullName>
    </submittedName>
</protein>
<keyword evidence="2" id="KW-1185">Reference proteome</keyword>
<organism evidence="1 2">
    <name type="scientific">Rippkaea orientalis (strain PCC 8801 / RF-1)</name>
    <name type="common">Cyanothece sp. (strain PCC 8801)</name>
    <dbReference type="NCBI Taxonomy" id="41431"/>
    <lineage>
        <taxon>Bacteria</taxon>
        <taxon>Bacillati</taxon>
        <taxon>Cyanobacteriota</taxon>
        <taxon>Cyanophyceae</taxon>
        <taxon>Oscillatoriophycideae</taxon>
        <taxon>Chroococcales</taxon>
        <taxon>Aphanothecaceae</taxon>
        <taxon>Rippkaea</taxon>
        <taxon>Rippkaea orientalis</taxon>
    </lineage>
</organism>
<dbReference type="KEGG" id="cyp:PCC8801_0423"/>
<gene>
    <name evidence="1" type="ordered locus">PCC8801_0423</name>
</gene>
<sequence>MGCLFKFLLACAIVFCFADLIPFPQLPPGLIQSMISQSQQQHR</sequence>